<protein>
    <recommendedName>
        <fullName evidence="6">C2H2-type domain-containing protein</fullName>
    </recommendedName>
</protein>
<keyword evidence="2" id="KW-0677">Repeat</keyword>
<proteinExistence type="predicted"/>
<feature type="domain" description="C2H2-type" evidence="6">
    <location>
        <begin position="193"/>
        <end position="217"/>
    </location>
</feature>
<evidence type="ECO:0000256" key="2">
    <source>
        <dbReference type="ARBA" id="ARBA00022737"/>
    </source>
</evidence>
<dbReference type="SMART" id="SM00355">
    <property type="entry name" value="ZnF_C2H2"/>
    <property type="match status" value="6"/>
</dbReference>
<dbReference type="VEuPathDB" id="FungiDB:ACJ73_09909"/>
<feature type="domain" description="C2H2-type" evidence="6">
    <location>
        <begin position="2"/>
        <end position="26"/>
    </location>
</feature>
<keyword evidence="8" id="KW-1185">Reference proteome</keyword>
<dbReference type="SUPFAM" id="SSF57667">
    <property type="entry name" value="beta-beta-alpha zinc fingers"/>
    <property type="match status" value="2"/>
</dbReference>
<dbReference type="EMBL" id="LGTZ01003116">
    <property type="protein sequence ID" value="OJD10175.1"/>
    <property type="molecule type" value="Genomic_DNA"/>
</dbReference>
<dbReference type="GO" id="GO:0000977">
    <property type="term" value="F:RNA polymerase II transcription regulatory region sequence-specific DNA binding"/>
    <property type="evidence" value="ECO:0007669"/>
    <property type="project" value="TreeGrafter"/>
</dbReference>
<dbReference type="Proteomes" id="UP000242791">
    <property type="component" value="Unassembled WGS sequence"/>
</dbReference>
<feature type="domain" description="C2H2-type" evidence="6">
    <location>
        <begin position="87"/>
        <end position="116"/>
    </location>
</feature>
<comment type="caution">
    <text evidence="7">The sequence shown here is derived from an EMBL/GenBank/DDBJ whole genome shotgun (WGS) entry which is preliminary data.</text>
</comment>
<dbReference type="OrthoDB" id="6077919at2759"/>
<organism evidence="7 8">
    <name type="scientific">Blastomyces percursus</name>
    <dbReference type="NCBI Taxonomy" id="1658174"/>
    <lineage>
        <taxon>Eukaryota</taxon>
        <taxon>Fungi</taxon>
        <taxon>Dikarya</taxon>
        <taxon>Ascomycota</taxon>
        <taxon>Pezizomycotina</taxon>
        <taxon>Eurotiomycetes</taxon>
        <taxon>Eurotiomycetidae</taxon>
        <taxon>Onygenales</taxon>
        <taxon>Ajellomycetaceae</taxon>
        <taxon>Blastomyces</taxon>
    </lineage>
</organism>
<keyword evidence="4" id="KW-0862">Zinc</keyword>
<evidence type="ECO:0000313" key="8">
    <source>
        <dbReference type="Proteomes" id="UP000242791"/>
    </source>
</evidence>
<keyword evidence="3 5" id="KW-0863">Zinc-finger</keyword>
<name>A0A1J9Q1P6_9EURO</name>
<evidence type="ECO:0000256" key="1">
    <source>
        <dbReference type="ARBA" id="ARBA00022723"/>
    </source>
</evidence>
<dbReference type="GO" id="GO:0000981">
    <property type="term" value="F:DNA-binding transcription factor activity, RNA polymerase II-specific"/>
    <property type="evidence" value="ECO:0007669"/>
    <property type="project" value="TreeGrafter"/>
</dbReference>
<dbReference type="PANTHER" id="PTHR24409:SF356">
    <property type="entry name" value="C2H2 FINGER DOMAIN TRANSCRIPTION FACTOR (EUROFUNG)"/>
    <property type="match status" value="1"/>
</dbReference>
<dbReference type="GO" id="GO:0008270">
    <property type="term" value="F:zinc ion binding"/>
    <property type="evidence" value="ECO:0007669"/>
    <property type="project" value="UniProtKB-KW"/>
</dbReference>
<evidence type="ECO:0000313" key="7">
    <source>
        <dbReference type="EMBL" id="OJD10175.1"/>
    </source>
</evidence>
<accession>A0A1J9Q1P6</accession>
<evidence type="ECO:0000256" key="3">
    <source>
        <dbReference type="ARBA" id="ARBA00022771"/>
    </source>
</evidence>
<reference evidence="7 8" key="1">
    <citation type="submission" date="2015-08" db="EMBL/GenBank/DDBJ databases">
        <title>Emmonsia species relationships and genome sequence.</title>
        <authorList>
            <person name="Cuomo C.A."/>
            <person name="Schwartz I.S."/>
            <person name="Kenyon C."/>
            <person name="De Hoog G.S."/>
            <person name="Govender N.P."/>
            <person name="Botha A."/>
            <person name="Moreno L."/>
            <person name="De Vries M."/>
            <person name="Munoz J.F."/>
            <person name="Stielow J.B."/>
        </authorList>
    </citation>
    <scope>NUCLEOTIDE SEQUENCE [LARGE SCALE GENOMIC DNA]</scope>
    <source>
        <strain evidence="7 8">EI222</strain>
    </source>
</reference>
<evidence type="ECO:0000256" key="5">
    <source>
        <dbReference type="PROSITE-ProRule" id="PRU00042"/>
    </source>
</evidence>
<dbReference type="InterPro" id="IPR013087">
    <property type="entry name" value="Znf_C2H2_type"/>
</dbReference>
<dbReference type="PROSITE" id="PS50157">
    <property type="entry name" value="ZINC_FINGER_C2H2_2"/>
    <property type="match status" value="3"/>
</dbReference>
<evidence type="ECO:0000259" key="6">
    <source>
        <dbReference type="PROSITE" id="PS50157"/>
    </source>
</evidence>
<dbReference type="Gene3D" id="3.30.160.60">
    <property type="entry name" value="Classic Zinc Finger"/>
    <property type="match status" value="3"/>
</dbReference>
<dbReference type="GO" id="GO:0005634">
    <property type="term" value="C:nucleus"/>
    <property type="evidence" value="ECO:0007669"/>
    <property type="project" value="TreeGrafter"/>
</dbReference>
<dbReference type="PANTHER" id="PTHR24409">
    <property type="entry name" value="ZINC FINGER PROTEIN 142"/>
    <property type="match status" value="1"/>
</dbReference>
<dbReference type="InterPro" id="IPR036236">
    <property type="entry name" value="Znf_C2H2_sf"/>
</dbReference>
<keyword evidence="1" id="KW-0479">Metal-binding</keyword>
<dbReference type="PROSITE" id="PS00028">
    <property type="entry name" value="ZINC_FINGER_C2H2_1"/>
    <property type="match status" value="4"/>
</dbReference>
<dbReference type="STRING" id="1658174.A0A1J9Q1P6"/>
<dbReference type="Pfam" id="PF12874">
    <property type="entry name" value="zf-met"/>
    <property type="match status" value="3"/>
</dbReference>
<dbReference type="AlphaFoldDB" id="A0A1J9Q1P6"/>
<gene>
    <name evidence="7" type="ORF">ACJ73_09909</name>
</gene>
<sequence>MYECETCTRTFYTQRACHQHMNDTSHWPPVFGCETCTRDFGSQHAANQHMNALGHWQPKVPCETCGMKFHTESAAEQHMRVKGHYKHYCGDCGIRFGNQNNLKMHLHSKTHQGSNVSCPFCQTKYTTASGVAHHLERGSCPRAPNLNRESILREIRTRDPRGVIVNKQIAWHEDADTSTTYLATDHAFNGRCWECYICHANFKSRTALNSHLNSPVHKQKVYHCPNTRGRCAGQFSTLAALFSHLESESCAFIRFDSVQRQVGGVLQGSRLISF</sequence>
<evidence type="ECO:0000256" key="4">
    <source>
        <dbReference type="ARBA" id="ARBA00022833"/>
    </source>
</evidence>